<feature type="domain" description="PLD phosphodiesterase" evidence="2">
    <location>
        <begin position="384"/>
        <end position="414"/>
    </location>
</feature>
<keyword evidence="1" id="KW-0812">Transmembrane</keyword>
<dbReference type="InterPro" id="IPR025202">
    <property type="entry name" value="PLD-like_dom"/>
</dbReference>
<dbReference type="PROSITE" id="PS50035">
    <property type="entry name" value="PLD"/>
    <property type="match status" value="1"/>
</dbReference>
<proteinExistence type="predicted"/>
<evidence type="ECO:0000313" key="4">
    <source>
        <dbReference type="Proteomes" id="UP001595817"/>
    </source>
</evidence>
<evidence type="ECO:0000259" key="2">
    <source>
        <dbReference type="PROSITE" id="PS50035"/>
    </source>
</evidence>
<dbReference type="Gene3D" id="3.30.870.10">
    <property type="entry name" value="Endonuclease Chain A"/>
    <property type="match status" value="2"/>
</dbReference>
<comment type="caution">
    <text evidence="3">The sequence shown here is derived from an EMBL/GenBank/DDBJ whole genome shotgun (WGS) entry which is preliminary data.</text>
</comment>
<dbReference type="Proteomes" id="UP001595817">
    <property type="component" value="Unassembled WGS sequence"/>
</dbReference>
<evidence type="ECO:0000313" key="3">
    <source>
        <dbReference type="EMBL" id="MFC4410758.1"/>
    </source>
</evidence>
<feature type="transmembrane region" description="Helical" evidence="1">
    <location>
        <begin position="12"/>
        <end position="35"/>
    </location>
</feature>
<dbReference type="RefSeq" id="WP_378154958.1">
    <property type="nucleotide sequence ID" value="NZ_JBHSEC010000019.1"/>
</dbReference>
<dbReference type="Pfam" id="PF13091">
    <property type="entry name" value="PLDc_2"/>
    <property type="match status" value="1"/>
</dbReference>
<keyword evidence="4" id="KW-1185">Reference proteome</keyword>
<keyword evidence="1" id="KW-1133">Transmembrane helix</keyword>
<keyword evidence="1" id="KW-0472">Membrane</keyword>
<sequence>MKKKMKQWSTRKRIVIGSLCAFMLLYIGVILWHTYKPLPAGVSYAGEIHRTDDVQLFTDLTFAEDRKGTGMKSELEIFDEVYTMIDEAEEFVVLDFFLFDPYSDENIDFPDIVQSLTAHLLLKKQQHPDMPIIFITDPYNTGYGSYTNEWLEEMEDAGIQVVYTDLDRLRDSTPIYSGFYRIFFQWTDFEQDGWLPNAMASQMDDMKLSSYLKLFNIKANHRKVVITEKAGLISSANPHNASGLHGNAALKVTGPILNDMLEAEEAVMKFSGGGDLPRVDVPEADGEYQIQYLTESKILNSLLSDLESTEKGDTIWMGMFYLAKRDILSALVEAAERGVEVKLILDPNANAFGNEKTGLPNRPVVNELLEDSENRIQVRWYNTVAGQYHTKLVYIKSEEQSVIYNGATNLTERSLDDYNLESELKVIAPNSSDLDVELEGYFKRLWTNDGAMYTLDTEVYQDEMSFIQRGIYGMQVLLKLTTF</sequence>
<dbReference type="InterPro" id="IPR001736">
    <property type="entry name" value="PLipase_D/transphosphatidylase"/>
</dbReference>
<accession>A0ABV8X5T0</accession>
<gene>
    <name evidence="3" type="ORF">ACFOZY_10060</name>
</gene>
<dbReference type="CDD" id="cd09130">
    <property type="entry name" value="PLDc_unchar2_2"/>
    <property type="match status" value="1"/>
</dbReference>
<dbReference type="EMBL" id="JBHSEC010000019">
    <property type="protein sequence ID" value="MFC4410758.1"/>
    <property type="molecule type" value="Genomic_DNA"/>
</dbReference>
<protein>
    <submittedName>
        <fullName evidence="3">Phospholipase D family protein</fullName>
    </submittedName>
</protein>
<dbReference type="SUPFAM" id="SSF56024">
    <property type="entry name" value="Phospholipase D/nuclease"/>
    <property type="match status" value="2"/>
</dbReference>
<evidence type="ECO:0000256" key="1">
    <source>
        <dbReference type="SAM" id="Phobius"/>
    </source>
</evidence>
<organism evidence="3 4">
    <name type="scientific">Chungangia koreensis</name>
    <dbReference type="NCBI Taxonomy" id="752657"/>
    <lineage>
        <taxon>Bacteria</taxon>
        <taxon>Bacillati</taxon>
        <taxon>Bacillota</taxon>
        <taxon>Bacilli</taxon>
        <taxon>Lactobacillales</taxon>
        <taxon>Chungangia</taxon>
    </lineage>
</organism>
<dbReference type="CDD" id="cd09129">
    <property type="entry name" value="PLDc_unchar2_1"/>
    <property type="match status" value="1"/>
</dbReference>
<name>A0ABV8X5T0_9LACT</name>
<reference evidence="4" key="1">
    <citation type="journal article" date="2019" name="Int. J. Syst. Evol. Microbiol.">
        <title>The Global Catalogue of Microorganisms (GCM) 10K type strain sequencing project: providing services to taxonomists for standard genome sequencing and annotation.</title>
        <authorList>
            <consortium name="The Broad Institute Genomics Platform"/>
            <consortium name="The Broad Institute Genome Sequencing Center for Infectious Disease"/>
            <person name="Wu L."/>
            <person name="Ma J."/>
        </authorList>
    </citation>
    <scope>NUCLEOTIDE SEQUENCE [LARGE SCALE GENOMIC DNA]</scope>
    <source>
        <strain evidence="4">CCUG 59778</strain>
    </source>
</reference>